<feature type="domain" description="PglD N-terminal" evidence="2">
    <location>
        <begin position="8"/>
        <end position="81"/>
    </location>
</feature>
<proteinExistence type="inferred from homology"/>
<name>A0ABS5ICF2_9PROT</name>
<dbReference type="Gene3D" id="3.40.50.20">
    <property type="match status" value="1"/>
</dbReference>
<organism evidence="3 4">
    <name type="scientific">Magnetospirillum sulfuroxidans</name>
    <dbReference type="NCBI Taxonomy" id="611300"/>
    <lineage>
        <taxon>Bacteria</taxon>
        <taxon>Pseudomonadati</taxon>
        <taxon>Pseudomonadota</taxon>
        <taxon>Alphaproteobacteria</taxon>
        <taxon>Rhodospirillales</taxon>
        <taxon>Rhodospirillaceae</taxon>
        <taxon>Magnetospirillum</taxon>
    </lineage>
</organism>
<evidence type="ECO:0000256" key="1">
    <source>
        <dbReference type="ARBA" id="ARBA00007274"/>
    </source>
</evidence>
<protein>
    <submittedName>
        <fullName evidence="3">NeuD/PglB/VioB family sugar acetyltransferase</fullName>
    </submittedName>
</protein>
<dbReference type="Gene3D" id="2.160.10.10">
    <property type="entry name" value="Hexapeptide repeat proteins"/>
    <property type="match status" value="1"/>
</dbReference>
<dbReference type="NCBIfam" id="TIGR03570">
    <property type="entry name" value="NeuD_NnaD"/>
    <property type="match status" value="1"/>
</dbReference>
<dbReference type="InterPro" id="IPR020019">
    <property type="entry name" value="AcTrfase_PglD-like"/>
</dbReference>
<dbReference type="InterPro" id="IPR011004">
    <property type="entry name" value="Trimer_LpxA-like_sf"/>
</dbReference>
<dbReference type="Proteomes" id="UP000680714">
    <property type="component" value="Unassembled WGS sequence"/>
</dbReference>
<keyword evidence="4" id="KW-1185">Reference proteome</keyword>
<dbReference type="InterPro" id="IPR041561">
    <property type="entry name" value="PglD_N"/>
</dbReference>
<evidence type="ECO:0000313" key="3">
    <source>
        <dbReference type="EMBL" id="MBR9971358.1"/>
    </source>
</evidence>
<evidence type="ECO:0000313" key="4">
    <source>
        <dbReference type="Proteomes" id="UP000680714"/>
    </source>
</evidence>
<evidence type="ECO:0000259" key="2">
    <source>
        <dbReference type="Pfam" id="PF17836"/>
    </source>
</evidence>
<comment type="similarity">
    <text evidence="1">Belongs to the transferase hexapeptide repeat family.</text>
</comment>
<dbReference type="SUPFAM" id="SSF51161">
    <property type="entry name" value="Trimeric LpxA-like enzymes"/>
    <property type="match status" value="1"/>
</dbReference>
<dbReference type="CDD" id="cd03360">
    <property type="entry name" value="LbH_AT_putative"/>
    <property type="match status" value="1"/>
</dbReference>
<comment type="caution">
    <text evidence="3">The sequence shown here is derived from an EMBL/GenBank/DDBJ whole genome shotgun (WGS) entry which is preliminary data.</text>
</comment>
<accession>A0ABS5ICF2</accession>
<reference evidence="3 4" key="1">
    <citation type="submission" date="2021-04" db="EMBL/GenBank/DDBJ databases">
        <title>Magnetospirillum sulfuroxidans sp. nov., a facultative chemolithoautotrophic sulfur-oxidizing alphaproteobacterium isolated from freshwater sediment and proposals for Paramagetospirillum gen. nov., and Magnetospirillaceae fam. nov.</title>
        <authorList>
            <person name="Koziaeva V."/>
            <person name="Geelhoed J.S."/>
            <person name="Sorokin D.Y."/>
            <person name="Grouzdev D.S."/>
        </authorList>
    </citation>
    <scope>NUCLEOTIDE SEQUENCE [LARGE SCALE GENOMIC DNA]</scope>
    <source>
        <strain evidence="3 4">J10</strain>
    </source>
</reference>
<dbReference type="PANTHER" id="PTHR43300">
    <property type="entry name" value="ACETYLTRANSFERASE"/>
    <property type="match status" value="1"/>
</dbReference>
<gene>
    <name evidence="3" type="ORF">KEC16_06505</name>
</gene>
<dbReference type="PANTHER" id="PTHR43300:SF7">
    <property type="entry name" value="UDP-N-ACETYLBACILLOSAMINE N-ACETYLTRANSFERASE"/>
    <property type="match status" value="1"/>
</dbReference>
<dbReference type="RefSeq" id="WP_211547061.1">
    <property type="nucleotide sequence ID" value="NZ_JAGTUF010000004.1"/>
</dbReference>
<dbReference type="EMBL" id="JAGTUF010000004">
    <property type="protein sequence ID" value="MBR9971358.1"/>
    <property type="molecule type" value="Genomic_DNA"/>
</dbReference>
<sequence length="214" mass="21440">MSGSTCFVIAGAGGLGREVAVYAREAGLSVRGFLDDTDAAPAGYGLDIPVVSTIDDYRPRPHDAVLVAVGAPAARAAIAGRLTARGAHFGLLVHPLAYVAQPSELAPGCIVAPFATIGLNARLGPHCLINTHAGIGHDCRLGQCVVISPHGVVNGFAHVQDHVMVGSSAVVTPGLNVGAGAQISAGSVVLSDVAAGRTVWGNPARALPPAPKTA</sequence>
<dbReference type="Pfam" id="PF17836">
    <property type="entry name" value="PglD_N"/>
    <property type="match status" value="1"/>
</dbReference>
<dbReference type="InterPro" id="IPR050179">
    <property type="entry name" value="Trans_hexapeptide_repeat"/>
</dbReference>